<dbReference type="PANTHER" id="PTHR43477:SF1">
    <property type="entry name" value="DIHYDROANTICAPSIN 7-DEHYDROGENASE"/>
    <property type="match status" value="1"/>
</dbReference>
<evidence type="ECO:0000313" key="3">
    <source>
        <dbReference type="EMBL" id="GFG94774.1"/>
    </source>
</evidence>
<dbReference type="Proteomes" id="UP000465301">
    <property type="component" value="Unassembled WGS sequence"/>
</dbReference>
<dbReference type="Pfam" id="PF13561">
    <property type="entry name" value="adh_short_C2"/>
    <property type="match status" value="1"/>
</dbReference>
<dbReference type="PRINTS" id="PR00081">
    <property type="entry name" value="GDHRDH"/>
</dbReference>
<accession>A0A7I9Z1F4</accession>
<dbReference type="InterPro" id="IPR051122">
    <property type="entry name" value="SDR_DHRS6-like"/>
</dbReference>
<keyword evidence="2" id="KW-0560">Oxidoreductase</keyword>
<gene>
    <name evidence="3" type="ORF">MTIM_06530</name>
</gene>
<protein>
    <submittedName>
        <fullName evidence="3">3-alpha-hydroxysteroid dehydrogenase</fullName>
    </submittedName>
</protein>
<comment type="similarity">
    <text evidence="1">Belongs to the short-chain dehydrogenases/reductases (SDR) family.</text>
</comment>
<dbReference type="EMBL" id="BLLA01000001">
    <property type="protein sequence ID" value="GFG94774.1"/>
    <property type="molecule type" value="Genomic_DNA"/>
</dbReference>
<evidence type="ECO:0000256" key="1">
    <source>
        <dbReference type="ARBA" id="ARBA00006484"/>
    </source>
</evidence>
<evidence type="ECO:0000313" key="4">
    <source>
        <dbReference type="Proteomes" id="UP000465301"/>
    </source>
</evidence>
<dbReference type="InterPro" id="IPR036291">
    <property type="entry name" value="NAD(P)-bd_dom_sf"/>
</dbReference>
<organism evidence="3 4">
    <name type="scientific">Mycobacterium timonense</name>
    <dbReference type="NCBI Taxonomy" id="701043"/>
    <lineage>
        <taxon>Bacteria</taxon>
        <taxon>Bacillati</taxon>
        <taxon>Actinomycetota</taxon>
        <taxon>Actinomycetes</taxon>
        <taxon>Mycobacteriales</taxon>
        <taxon>Mycobacteriaceae</taxon>
        <taxon>Mycobacterium</taxon>
        <taxon>Mycobacterium avium complex (MAC)</taxon>
    </lineage>
</organism>
<sequence>MALSEKGISMTIVDRLRYDGKRALVVGGATGMGAAAAKSAAELGAEVIVMDYAPVDYKVAQSVQVDLRDPASIDAALEQIDGPIHAVFSAAGVADGTIDLMKINFIGHRHLIDRLLEKNQLPNGAAICFISSVAGMGWENDLDLMLEFLATPDFAAAEAWCQAHEAEGINHYGTSKKVINTYVATQGYPLAKKGIRINAICPGPTDTPLAQANADLWLSFAQDYRDETGAKVHTPEQMGDVMAFLNSEAACGVSGITLLVDSGHTMASMTGAYAPGKPIIDIIMGKVKL</sequence>
<comment type="caution">
    <text evidence="3">The sequence shown here is derived from an EMBL/GenBank/DDBJ whole genome shotgun (WGS) entry which is preliminary data.</text>
</comment>
<dbReference type="SUPFAM" id="SSF51735">
    <property type="entry name" value="NAD(P)-binding Rossmann-fold domains"/>
    <property type="match status" value="1"/>
</dbReference>
<dbReference type="GO" id="GO:0016491">
    <property type="term" value="F:oxidoreductase activity"/>
    <property type="evidence" value="ECO:0007669"/>
    <property type="project" value="UniProtKB-KW"/>
</dbReference>
<dbReference type="Pfam" id="PF00106">
    <property type="entry name" value="adh_short"/>
    <property type="match status" value="1"/>
</dbReference>
<keyword evidence="4" id="KW-1185">Reference proteome</keyword>
<dbReference type="PANTHER" id="PTHR43477">
    <property type="entry name" value="DIHYDROANTICAPSIN 7-DEHYDROGENASE"/>
    <property type="match status" value="1"/>
</dbReference>
<dbReference type="Gene3D" id="3.40.50.720">
    <property type="entry name" value="NAD(P)-binding Rossmann-like Domain"/>
    <property type="match status" value="1"/>
</dbReference>
<name>A0A7I9Z1F4_9MYCO</name>
<dbReference type="InterPro" id="IPR002347">
    <property type="entry name" value="SDR_fam"/>
</dbReference>
<evidence type="ECO:0000256" key="2">
    <source>
        <dbReference type="ARBA" id="ARBA00023002"/>
    </source>
</evidence>
<proteinExistence type="inferred from homology"/>
<dbReference type="AlphaFoldDB" id="A0A7I9Z1F4"/>
<reference evidence="3 4" key="1">
    <citation type="journal article" date="2019" name="Emerg. Microbes Infect.">
        <title>Comprehensive subspecies identification of 175 nontuberculous mycobacteria species based on 7547 genomic profiles.</title>
        <authorList>
            <person name="Matsumoto Y."/>
            <person name="Kinjo T."/>
            <person name="Motooka D."/>
            <person name="Nabeya D."/>
            <person name="Jung N."/>
            <person name="Uechi K."/>
            <person name="Horii T."/>
            <person name="Iida T."/>
            <person name="Fujita J."/>
            <person name="Nakamura S."/>
        </authorList>
    </citation>
    <scope>NUCLEOTIDE SEQUENCE [LARGE SCALE GENOMIC DNA]</scope>
    <source>
        <strain evidence="3 4">JCM 30726</strain>
    </source>
</reference>